<evidence type="ECO:0000313" key="4">
    <source>
        <dbReference type="EMBL" id="MFD1672383.1"/>
    </source>
</evidence>
<keyword evidence="1" id="KW-0677">Repeat</keyword>
<dbReference type="Proteomes" id="UP001597267">
    <property type="component" value="Unassembled WGS sequence"/>
</dbReference>
<evidence type="ECO:0000259" key="3">
    <source>
        <dbReference type="Pfam" id="PF06458"/>
    </source>
</evidence>
<evidence type="ECO:0000313" key="5">
    <source>
        <dbReference type="Proteomes" id="UP001597267"/>
    </source>
</evidence>
<dbReference type="RefSeq" id="WP_125712253.1">
    <property type="nucleotide sequence ID" value="NZ_JBHTOP010000026.1"/>
</dbReference>
<accession>A0ABW4J9V2</accession>
<name>A0ABW4J9V2_9LACO</name>
<organism evidence="4 5">
    <name type="scientific">Agrilactobacillus yilanensis</name>
    <dbReference type="NCBI Taxonomy" id="2485997"/>
    <lineage>
        <taxon>Bacteria</taxon>
        <taxon>Bacillati</taxon>
        <taxon>Bacillota</taxon>
        <taxon>Bacilli</taxon>
        <taxon>Lactobacillales</taxon>
        <taxon>Lactobacillaceae</taxon>
        <taxon>Agrilactobacillus</taxon>
    </lineage>
</organism>
<dbReference type="Pfam" id="PF06458">
    <property type="entry name" value="MucBP"/>
    <property type="match status" value="3"/>
</dbReference>
<feature type="domain" description="MucBP" evidence="3">
    <location>
        <begin position="112"/>
        <end position="173"/>
    </location>
</feature>
<feature type="signal peptide" evidence="2">
    <location>
        <begin position="1"/>
        <end position="32"/>
    </location>
</feature>
<evidence type="ECO:0000256" key="2">
    <source>
        <dbReference type="SAM" id="SignalP"/>
    </source>
</evidence>
<dbReference type="InterPro" id="IPR009459">
    <property type="entry name" value="MucBP_dom"/>
</dbReference>
<comment type="caution">
    <text evidence="4">The sequence shown here is derived from an EMBL/GenBank/DDBJ whole genome shotgun (WGS) entry which is preliminary data.</text>
</comment>
<proteinExistence type="predicted"/>
<gene>
    <name evidence="4" type="ORF">ACFQ5M_09760</name>
</gene>
<dbReference type="EMBL" id="JBHTOP010000026">
    <property type="protein sequence ID" value="MFD1672383.1"/>
    <property type="molecule type" value="Genomic_DNA"/>
</dbReference>
<feature type="chain" id="PRO_5047423075" evidence="2">
    <location>
        <begin position="33"/>
        <end position="468"/>
    </location>
</feature>
<sequence>MYKSNNFLTKSIMLFAAALLGFTGVATITPNAADTTTPTTVQAAQTFPYKLTPVDEAGHKIGDTVTGTAPIGYTVPMPSIPGYKIIEGQNLQIDDKLLRGNIVYKEIANSNLKINYIDQAGNTLETTTITDLQYDAKGNIDLKTDLGAQYIFDQVKSNNDNFEVTSDGTTLTYSNKNEAGGDVTVDVLYNAKAATVTLNYVDANGNTISTKDISNDDLYVGADYNYTLEDKITGDDNKTYSFANKWTANDNTTGTDTNVALTLSADTVITATYTEDQVAPSTDTNYYLPGVYANASAGVALDPDHYTIVSAGSGVGILGATSYGQVQFTGLFGNAWKIGTRVYVGPFGVWVIAGITPDKKVVVTPLSANAQSSAAVAGITTALAAGSTANASLTNGVGAGAAAGITTAKNTEQVAVGVGNVEDKPSGEIASSSDDNIIDNITNGTIKAVNGIVGGIAKTVNKVFSWLF</sequence>
<reference evidence="5" key="1">
    <citation type="journal article" date="2019" name="Int. J. Syst. Evol. Microbiol.">
        <title>The Global Catalogue of Microorganisms (GCM) 10K type strain sequencing project: providing services to taxonomists for standard genome sequencing and annotation.</title>
        <authorList>
            <consortium name="The Broad Institute Genomics Platform"/>
            <consortium name="The Broad Institute Genome Sequencing Center for Infectious Disease"/>
            <person name="Wu L."/>
            <person name="Ma J."/>
        </authorList>
    </citation>
    <scope>NUCLEOTIDE SEQUENCE [LARGE SCALE GENOMIC DNA]</scope>
    <source>
        <strain evidence="5">CCM 8896</strain>
    </source>
</reference>
<feature type="domain" description="MucBP" evidence="3">
    <location>
        <begin position="54"/>
        <end position="89"/>
    </location>
</feature>
<keyword evidence="2" id="KW-0732">Signal</keyword>
<feature type="domain" description="MucBP" evidence="3">
    <location>
        <begin position="195"/>
        <end position="261"/>
    </location>
</feature>
<keyword evidence="5" id="KW-1185">Reference proteome</keyword>
<evidence type="ECO:0000256" key="1">
    <source>
        <dbReference type="ARBA" id="ARBA00022737"/>
    </source>
</evidence>
<protein>
    <submittedName>
        <fullName evidence="4">MucBP domain-containing protein</fullName>
    </submittedName>
</protein>